<evidence type="ECO:0000256" key="4">
    <source>
        <dbReference type="SAM" id="SignalP"/>
    </source>
</evidence>
<dbReference type="EMBL" id="JBHSIS010000010">
    <property type="protein sequence ID" value="MFC4856369.1"/>
    <property type="molecule type" value="Genomic_DNA"/>
</dbReference>
<dbReference type="InterPro" id="IPR050430">
    <property type="entry name" value="Peptidase_S1"/>
</dbReference>
<comment type="caution">
    <text evidence="6">The sequence shown here is derived from an EMBL/GenBank/DDBJ whole genome shotgun (WGS) entry which is preliminary data.</text>
</comment>
<evidence type="ECO:0000256" key="2">
    <source>
        <dbReference type="ARBA" id="ARBA00023157"/>
    </source>
</evidence>
<evidence type="ECO:0000256" key="1">
    <source>
        <dbReference type="ARBA" id="ARBA00007664"/>
    </source>
</evidence>
<dbReference type="InterPro" id="IPR001254">
    <property type="entry name" value="Trypsin_dom"/>
</dbReference>
<dbReference type="InterPro" id="IPR033116">
    <property type="entry name" value="TRYPSIN_SER"/>
</dbReference>
<dbReference type="SUPFAM" id="SSF50494">
    <property type="entry name" value="Trypsin-like serine proteases"/>
    <property type="match status" value="1"/>
</dbReference>
<feature type="signal peptide" evidence="4">
    <location>
        <begin position="1"/>
        <end position="30"/>
    </location>
</feature>
<dbReference type="InterPro" id="IPR018114">
    <property type="entry name" value="TRYPSIN_HIS"/>
</dbReference>
<keyword evidence="3" id="KW-0720">Serine protease</keyword>
<accession>A0ABV9S6E4</accession>
<dbReference type="InterPro" id="IPR043504">
    <property type="entry name" value="Peptidase_S1_PA_chymotrypsin"/>
</dbReference>
<dbReference type="PROSITE" id="PS00135">
    <property type="entry name" value="TRYPSIN_SER"/>
    <property type="match status" value="1"/>
</dbReference>
<feature type="domain" description="Peptidase S1" evidence="5">
    <location>
        <begin position="37"/>
        <end position="260"/>
    </location>
</feature>
<sequence length="269" mass="27716">MGATSRVTRLLLATALAAAAVAVGLTQANADQDNQRIVGGSRASIADHPYVVYLATAEGFQFCGGTLVDDKKVVTAAHCTVGKQPADIAVVAGREDKESGAGVSAPVQKIWVHPEYTNVRSGNDVSVLTLTKPLPYRPLPLPNKDEEGLYAAGAPGVILGWGRVAADGQPSRYLLQATVPVVADADCAESYTGYKPETMVCAGLPEGGVDTCQGDSGGPLIVAGKLAGITSWGEGCAAPGKPGVYTRVAVYRDVIEEPALESKVSVPTQ</sequence>
<reference evidence="7" key="1">
    <citation type="journal article" date="2019" name="Int. J. Syst. Evol. Microbiol.">
        <title>The Global Catalogue of Microorganisms (GCM) 10K type strain sequencing project: providing services to taxonomists for standard genome sequencing and annotation.</title>
        <authorList>
            <consortium name="The Broad Institute Genomics Platform"/>
            <consortium name="The Broad Institute Genome Sequencing Center for Infectious Disease"/>
            <person name="Wu L."/>
            <person name="Ma J."/>
        </authorList>
    </citation>
    <scope>NUCLEOTIDE SEQUENCE [LARGE SCALE GENOMIC DNA]</scope>
    <source>
        <strain evidence="7">ZS-22-S1</strain>
    </source>
</reference>
<dbReference type="Proteomes" id="UP001595859">
    <property type="component" value="Unassembled WGS sequence"/>
</dbReference>
<dbReference type="InterPro" id="IPR001314">
    <property type="entry name" value="Peptidase_S1A"/>
</dbReference>
<dbReference type="Pfam" id="PF00089">
    <property type="entry name" value="Trypsin"/>
    <property type="match status" value="1"/>
</dbReference>
<dbReference type="InterPro" id="IPR009003">
    <property type="entry name" value="Peptidase_S1_PA"/>
</dbReference>
<evidence type="ECO:0000313" key="6">
    <source>
        <dbReference type="EMBL" id="MFC4856369.1"/>
    </source>
</evidence>
<evidence type="ECO:0000313" key="7">
    <source>
        <dbReference type="Proteomes" id="UP001595859"/>
    </source>
</evidence>
<keyword evidence="3" id="KW-0645">Protease</keyword>
<dbReference type="PANTHER" id="PTHR24276:SF98">
    <property type="entry name" value="FI18310P1-RELATED"/>
    <property type="match status" value="1"/>
</dbReference>
<dbReference type="PRINTS" id="PR00722">
    <property type="entry name" value="CHYMOTRYPSIN"/>
</dbReference>
<dbReference type="PROSITE" id="PS00134">
    <property type="entry name" value="TRYPSIN_HIS"/>
    <property type="match status" value="1"/>
</dbReference>
<name>A0ABV9S6E4_9PSEU</name>
<protein>
    <submittedName>
        <fullName evidence="6">S1 family peptidase</fullName>
    </submittedName>
</protein>
<keyword evidence="2" id="KW-1015">Disulfide bond</keyword>
<feature type="chain" id="PRO_5046989369" evidence="4">
    <location>
        <begin position="31"/>
        <end position="269"/>
    </location>
</feature>
<dbReference type="Gene3D" id="2.40.10.10">
    <property type="entry name" value="Trypsin-like serine proteases"/>
    <property type="match status" value="1"/>
</dbReference>
<keyword evidence="4" id="KW-0732">Signal</keyword>
<dbReference type="PANTHER" id="PTHR24276">
    <property type="entry name" value="POLYSERASE-RELATED"/>
    <property type="match status" value="1"/>
</dbReference>
<dbReference type="SMART" id="SM00020">
    <property type="entry name" value="Tryp_SPc"/>
    <property type="match status" value="1"/>
</dbReference>
<keyword evidence="7" id="KW-1185">Reference proteome</keyword>
<evidence type="ECO:0000259" key="5">
    <source>
        <dbReference type="PROSITE" id="PS50240"/>
    </source>
</evidence>
<evidence type="ECO:0000256" key="3">
    <source>
        <dbReference type="RuleBase" id="RU363034"/>
    </source>
</evidence>
<dbReference type="RefSeq" id="WP_378058345.1">
    <property type="nucleotide sequence ID" value="NZ_JBHSIS010000010.1"/>
</dbReference>
<organism evidence="6 7">
    <name type="scientific">Actinophytocola glycyrrhizae</name>
    <dbReference type="NCBI Taxonomy" id="2044873"/>
    <lineage>
        <taxon>Bacteria</taxon>
        <taxon>Bacillati</taxon>
        <taxon>Actinomycetota</taxon>
        <taxon>Actinomycetes</taxon>
        <taxon>Pseudonocardiales</taxon>
        <taxon>Pseudonocardiaceae</taxon>
    </lineage>
</organism>
<keyword evidence="3" id="KW-0378">Hydrolase</keyword>
<gene>
    <name evidence="6" type="ORF">ACFPCV_22925</name>
</gene>
<proteinExistence type="inferred from homology"/>
<dbReference type="CDD" id="cd00190">
    <property type="entry name" value="Tryp_SPc"/>
    <property type="match status" value="1"/>
</dbReference>
<dbReference type="PROSITE" id="PS50240">
    <property type="entry name" value="TRYPSIN_DOM"/>
    <property type="match status" value="1"/>
</dbReference>
<comment type="similarity">
    <text evidence="1">Belongs to the peptidase S1 family.</text>
</comment>